<comment type="subunit">
    <text evidence="1">Monomer.</text>
</comment>
<dbReference type="EC" id="2.1.1.266" evidence="1"/>
<reference evidence="2 3" key="1">
    <citation type="submission" date="2019-03" db="EMBL/GenBank/DDBJ databases">
        <title>Genomic Encyclopedia of Type Strains, Phase IV (KMG-IV): sequencing the most valuable type-strain genomes for metagenomic binning, comparative biology and taxonomic classification.</title>
        <authorList>
            <person name="Goeker M."/>
        </authorList>
    </citation>
    <scope>NUCLEOTIDE SEQUENCE [LARGE SCALE GENOMIC DNA]</scope>
    <source>
        <strain evidence="2 3">DSM 24766</strain>
    </source>
</reference>
<dbReference type="Gene3D" id="3.40.50.150">
    <property type="entry name" value="Vaccinia Virus protein VP39"/>
    <property type="match status" value="1"/>
</dbReference>
<sequence length="261" mass="28634">MLSYQHIYHAGNLADVHKHVLLAAILERLTQKDKPLSYIETHAGRGLYDLSAPEAVRTGEAAAGVRVMEPRLPEAHAYRKRLAETRARFGGAAYPGSPLIAALSLRRGDVMHLAELHPREYEALAAVIAPFGAHLRREDGFAAARALTPPTPRRGLMLIDPSFELKSDYAAIPGHMAALHRKWNVGILALWYPILNSGLHTPMVAALREAFLGALCHEVRFPAAREGHGLVGSGMFIVNPPWGIDQEAARLQTLFDHLKGH</sequence>
<evidence type="ECO:0000256" key="1">
    <source>
        <dbReference type="HAMAP-Rule" id="MF_00934"/>
    </source>
</evidence>
<evidence type="ECO:0000313" key="3">
    <source>
        <dbReference type="Proteomes" id="UP000295050"/>
    </source>
</evidence>
<feature type="binding site" evidence="1">
    <location>
        <begin position="139"/>
        <end position="140"/>
    </location>
    <ligand>
        <name>S-adenosyl-L-methionine</name>
        <dbReference type="ChEBI" id="CHEBI:59789"/>
    </ligand>
</feature>
<dbReference type="GO" id="GO:0036307">
    <property type="term" value="F:23S rRNA (adenine(2030)-N(6))-methyltransferase activity"/>
    <property type="evidence" value="ECO:0007669"/>
    <property type="project" value="UniProtKB-UniRule"/>
</dbReference>
<organism evidence="2 3">
    <name type="scientific">Rhodovulum bhavnagarense</name>
    <dbReference type="NCBI Taxonomy" id="992286"/>
    <lineage>
        <taxon>Bacteria</taxon>
        <taxon>Pseudomonadati</taxon>
        <taxon>Pseudomonadota</taxon>
        <taxon>Alphaproteobacteria</taxon>
        <taxon>Rhodobacterales</taxon>
        <taxon>Paracoccaceae</taxon>
        <taxon>Rhodovulum</taxon>
    </lineage>
</organism>
<gene>
    <name evidence="1" type="primary">rlmJ</name>
    <name evidence="2" type="ORF">EV663_101155</name>
</gene>
<dbReference type="InterPro" id="IPR007473">
    <property type="entry name" value="RlmJ"/>
</dbReference>
<comment type="similarity">
    <text evidence="1">Belongs to the RlmJ family.</text>
</comment>
<dbReference type="PANTHER" id="PTHR37426">
    <property type="entry name" value="RIBOSOMAL RNA LARGE SUBUNIT METHYLTRANSFERASE J"/>
    <property type="match status" value="1"/>
</dbReference>
<dbReference type="GO" id="GO:0003723">
    <property type="term" value="F:RNA binding"/>
    <property type="evidence" value="ECO:0007669"/>
    <property type="project" value="UniProtKB-UniRule"/>
</dbReference>
<dbReference type="AlphaFoldDB" id="A0A4R2RUS7"/>
<protein>
    <recommendedName>
        <fullName evidence="1">Ribosomal RNA large subunit methyltransferase J</fullName>
        <ecNumber evidence="1">2.1.1.266</ecNumber>
    </recommendedName>
    <alternativeName>
        <fullName evidence="1">23S rRNA (adenine(2030)-N6)-methyltransferase</fullName>
    </alternativeName>
    <alternativeName>
        <fullName evidence="1">23S rRNA m6A2030 methyltransferase</fullName>
    </alternativeName>
</protein>
<comment type="caution">
    <text evidence="2">The sequence shown here is derived from an EMBL/GenBank/DDBJ whole genome shotgun (WGS) entry which is preliminary data.</text>
</comment>
<keyword evidence="1" id="KW-0949">S-adenosyl-L-methionine</keyword>
<keyword evidence="1" id="KW-0698">rRNA processing</keyword>
<dbReference type="Proteomes" id="UP000295050">
    <property type="component" value="Unassembled WGS sequence"/>
</dbReference>
<feature type="active site" description="Proton acceptor" evidence="1">
    <location>
        <position position="160"/>
    </location>
</feature>
<name>A0A4R2RUS7_9RHOB</name>
<dbReference type="EMBL" id="SLXU01000001">
    <property type="protein sequence ID" value="TCP62895.1"/>
    <property type="molecule type" value="Genomic_DNA"/>
</dbReference>
<dbReference type="PANTHER" id="PTHR37426:SF1">
    <property type="entry name" value="RIBOSOMAL RNA LARGE SUBUNIT METHYLTRANSFERASE J"/>
    <property type="match status" value="1"/>
</dbReference>
<feature type="site" description="Interaction with substrate rRNA" evidence="1">
    <location>
        <position position="4"/>
    </location>
</feature>
<keyword evidence="1 2" id="KW-0808">Transferase</keyword>
<feature type="binding site" evidence="1">
    <location>
        <position position="115"/>
    </location>
    <ligand>
        <name>S-adenosyl-L-methionine</name>
        <dbReference type="ChEBI" id="CHEBI:59789"/>
    </ligand>
</feature>
<dbReference type="RefSeq" id="WP_132949861.1">
    <property type="nucleotide sequence ID" value="NZ_SLXU01000001.1"/>
</dbReference>
<keyword evidence="3" id="KW-1185">Reference proteome</keyword>
<feature type="binding site" evidence="1">
    <location>
        <position position="19"/>
    </location>
    <ligand>
        <name>S-adenosyl-L-methionine</name>
        <dbReference type="ChEBI" id="CHEBI:59789"/>
    </ligand>
</feature>
<proteinExistence type="inferred from homology"/>
<dbReference type="Pfam" id="PF04378">
    <property type="entry name" value="RsmJ"/>
    <property type="match status" value="1"/>
</dbReference>
<dbReference type="OrthoDB" id="9791274at2"/>
<keyword evidence="1 2" id="KW-0489">Methyltransferase</keyword>
<accession>A0A4R2RUS7</accession>
<dbReference type="HAMAP" id="MF_00934">
    <property type="entry name" value="23SrRNA_methyltr_J"/>
    <property type="match status" value="1"/>
</dbReference>
<dbReference type="SUPFAM" id="SSF53335">
    <property type="entry name" value="S-adenosyl-L-methionine-dependent methyltransferases"/>
    <property type="match status" value="1"/>
</dbReference>
<feature type="binding site" evidence="1">
    <location>
        <position position="160"/>
    </location>
    <ligand>
        <name>S-adenosyl-L-methionine</name>
        <dbReference type="ChEBI" id="CHEBI:59789"/>
    </ligand>
</feature>
<dbReference type="GO" id="GO:0070475">
    <property type="term" value="P:rRNA base methylation"/>
    <property type="evidence" value="ECO:0007669"/>
    <property type="project" value="UniProtKB-UniRule"/>
</dbReference>
<feature type="binding site" evidence="1">
    <location>
        <position position="97"/>
    </location>
    <ligand>
        <name>S-adenosyl-L-methionine</name>
        <dbReference type="ChEBI" id="CHEBI:59789"/>
    </ligand>
</feature>
<feature type="binding site" evidence="1">
    <location>
        <position position="42"/>
    </location>
    <ligand>
        <name>S-adenosyl-L-methionine</name>
        <dbReference type="ChEBI" id="CHEBI:59789"/>
    </ligand>
</feature>
<evidence type="ECO:0000313" key="2">
    <source>
        <dbReference type="EMBL" id="TCP62895.1"/>
    </source>
</evidence>
<comment type="function">
    <text evidence="1">Specifically methylates the adenine in position 2030 of 23S rRNA.</text>
</comment>
<dbReference type="InterPro" id="IPR029063">
    <property type="entry name" value="SAM-dependent_MTases_sf"/>
</dbReference>
<dbReference type="GO" id="GO:0005829">
    <property type="term" value="C:cytosol"/>
    <property type="evidence" value="ECO:0007669"/>
    <property type="project" value="TreeGrafter"/>
</dbReference>
<keyword evidence="1" id="KW-0694">RNA-binding</keyword>
<comment type="catalytic activity">
    <reaction evidence="1">
        <text>adenosine(2030) in 23S rRNA + S-adenosyl-L-methionine = N(6)-methyladenosine(2030) in 23S rRNA + S-adenosyl-L-homocysteine + H(+)</text>
        <dbReference type="Rhea" id="RHEA:43736"/>
        <dbReference type="Rhea" id="RHEA-COMP:10668"/>
        <dbReference type="Rhea" id="RHEA-COMP:10669"/>
        <dbReference type="ChEBI" id="CHEBI:15378"/>
        <dbReference type="ChEBI" id="CHEBI:57856"/>
        <dbReference type="ChEBI" id="CHEBI:59789"/>
        <dbReference type="ChEBI" id="CHEBI:74411"/>
        <dbReference type="ChEBI" id="CHEBI:74449"/>
        <dbReference type="EC" id="2.1.1.266"/>
    </reaction>
</comment>